<evidence type="ECO:0000313" key="5">
    <source>
        <dbReference type="EMBL" id="HIU24056.1"/>
    </source>
</evidence>
<dbReference type="InterPro" id="IPR027954">
    <property type="entry name" value="Transcobalamin-like_C"/>
</dbReference>
<sequence length="1201" mass="128472">MHSQNHSSLLQGSRFAQRVLIAILTCSLLMSLVPSEVFAQEIQTQDQPPAVTTTSDETALDEAIQALEDANWRPNPTYGVDSNINEMVIQELTELGVDVSGIEVRTHAVEFSATNDAATVGIDTSDSNNGAITYFFVNPSDLAYAWSYSTLQQAKITFTLSKGDASRTWTPARTTTIPWDKSRVTALLEEQAQKITLTFSEGESAEAVTSSFSLPTKVPGASWASVSWSSNSDALKITGYSWDDELTATPTRQATDQSVTLTATISLTGTENDAYTQSYEIVIKADPEAVAEEQQELAEKLDEGFSEEALRTLGTEETVNTDALDCDLQLPTTRTLGIDGKSYNVSYTTSDEALRVNGYAAYVYRPLPGESARKVSLTLAVTSKDNPAITAAKSIDLTIEPLNDDEIQAELDLMAEAKQGYADALADGANLSALDTSLHPFQKAYRDENGKLAWAYSEADAYPGGIVTVDLPGAGETSGYRLFRSSRPDLIAHENLVLGERPLYNTEVTITSCLSSKNYARYAEEYPDDMRFQALANQEVSASVVVRGSSGLDDPNAQKPLLVTVSIVGPDASGTQTYWAQALPVSCDAGATAADATLQALTSAGLTYDYSAGYLSSITSPYTGEALGWDAETNAYWQLWINDSYAQVGASQLYLSEGDRVEWRYAADGESGLPESPDQPGEDDEQDWTEIGSAASSNVTKAPTPTGKVEEAWSIELMDPSNFLPVSEPVVAGGKIFIAVGNRLMSLSADDRSVEASVSLSFSIDYTCRPSVSQGVLYVPLSSGVVEAYSLPTLTRLWTSEPTACADQSSCSLTIMEKDGMSIVVYGTAAFGSAGYSSGSCVALDAQTGKRVWIASLDDAGYYWTGAVQLNGFVVVGDTAGRLHAFDITTGEEQDCLALGSSISADAVVYNNTILIVTRDGVLHKIRVDADGELVSVAQQQVLGSCMAAPTVVGSTAVLCGTAVGSSNATALVLVNLETFKVEQTITQADGIALPQGGSAASALVSIQPQGTYIYFTVNWAEEPDATWSHYARGGNVYVYRIGDSEAKLLYAPGLNNANYCDSQIVCDEEGNLYYLNDSGVLVKLVGSSSKPIIETHEKDDTKAEQPIITSPIRNRNPNKLLAQTNTGQADTEQTSVAEASEAAIPQVRLTSSTHNVVHKASLPIPLWALIGLVGSGTGLIIALFLPRRKHEHENEEMDHA</sequence>
<protein>
    <submittedName>
        <fullName evidence="5">PQQ-binding-like beta-propeller repeat protein</fullName>
    </submittedName>
</protein>
<dbReference type="InterPro" id="IPR011047">
    <property type="entry name" value="Quinoprotein_ADH-like_sf"/>
</dbReference>
<dbReference type="Proteomes" id="UP000824078">
    <property type="component" value="Unassembled WGS sequence"/>
</dbReference>
<keyword evidence="1" id="KW-0812">Transmembrane</keyword>
<feature type="domain" description="Transcobalamin-like C-terminal" evidence="3">
    <location>
        <begin position="590"/>
        <end position="666"/>
    </location>
</feature>
<dbReference type="Pfam" id="PF14478">
    <property type="entry name" value="DUF4430"/>
    <property type="match status" value="1"/>
</dbReference>
<dbReference type="Gene3D" id="2.170.130.30">
    <property type="match status" value="1"/>
</dbReference>
<feature type="domain" description="Pyrrolo-quinoline quinone repeat" evidence="2">
    <location>
        <begin position="839"/>
        <end position="979"/>
    </location>
</feature>
<proteinExistence type="predicted"/>
<feature type="domain" description="Atrophied bacterial Ig" evidence="4">
    <location>
        <begin position="190"/>
        <end position="271"/>
    </location>
</feature>
<dbReference type="InterPro" id="IPR015943">
    <property type="entry name" value="WD40/YVTN_repeat-like_dom_sf"/>
</dbReference>
<keyword evidence="1" id="KW-1133">Transmembrane helix</keyword>
<dbReference type="InterPro" id="IPR002372">
    <property type="entry name" value="PQQ_rpt_dom"/>
</dbReference>
<gene>
    <name evidence="5" type="ORF">IAD17_03960</name>
</gene>
<dbReference type="EMBL" id="DVMQ01000014">
    <property type="protein sequence ID" value="HIU24056.1"/>
    <property type="molecule type" value="Genomic_DNA"/>
</dbReference>
<dbReference type="SUPFAM" id="SSF50998">
    <property type="entry name" value="Quinoprotein alcohol dehydrogenase-like"/>
    <property type="match status" value="2"/>
</dbReference>
<evidence type="ECO:0000259" key="2">
    <source>
        <dbReference type="Pfam" id="PF13360"/>
    </source>
</evidence>
<dbReference type="Pfam" id="PF20578">
    <property type="entry name" value="aBig_2"/>
    <property type="match status" value="1"/>
</dbReference>
<dbReference type="Pfam" id="PF13360">
    <property type="entry name" value="PQQ_2"/>
    <property type="match status" value="1"/>
</dbReference>
<dbReference type="SMART" id="SM00564">
    <property type="entry name" value="PQQ"/>
    <property type="match status" value="5"/>
</dbReference>
<reference evidence="5" key="2">
    <citation type="journal article" date="2021" name="PeerJ">
        <title>Extensive microbial diversity within the chicken gut microbiome revealed by metagenomics and culture.</title>
        <authorList>
            <person name="Gilroy R."/>
            <person name="Ravi A."/>
            <person name="Getino M."/>
            <person name="Pursley I."/>
            <person name="Horton D.L."/>
            <person name="Alikhan N.F."/>
            <person name="Baker D."/>
            <person name="Gharbi K."/>
            <person name="Hall N."/>
            <person name="Watson M."/>
            <person name="Adriaenssens E.M."/>
            <person name="Foster-Nyarko E."/>
            <person name="Jarju S."/>
            <person name="Secka A."/>
            <person name="Antonio M."/>
            <person name="Oren A."/>
            <person name="Chaudhuri R.R."/>
            <person name="La Ragione R."/>
            <person name="Hildebrand F."/>
            <person name="Pallen M.J."/>
        </authorList>
    </citation>
    <scope>NUCLEOTIDE SEQUENCE</scope>
    <source>
        <strain evidence="5">ChiHjej12B11-29160</strain>
    </source>
</reference>
<evidence type="ECO:0000313" key="6">
    <source>
        <dbReference type="Proteomes" id="UP000824078"/>
    </source>
</evidence>
<dbReference type="Gene3D" id="2.130.10.10">
    <property type="entry name" value="YVTN repeat-like/Quinoprotein amine dehydrogenase"/>
    <property type="match status" value="2"/>
</dbReference>
<accession>A0A9D1HWW2</accession>
<feature type="transmembrane region" description="Helical" evidence="1">
    <location>
        <begin position="1165"/>
        <end position="1186"/>
    </location>
</feature>
<dbReference type="InterPro" id="IPR046780">
    <property type="entry name" value="aBig_2"/>
</dbReference>
<evidence type="ECO:0000259" key="4">
    <source>
        <dbReference type="Pfam" id="PF20578"/>
    </source>
</evidence>
<name>A0A9D1HWW2_9ACTN</name>
<organism evidence="5 6">
    <name type="scientific">Candidatus Coprovicinus avistercoris</name>
    <dbReference type="NCBI Taxonomy" id="2840754"/>
    <lineage>
        <taxon>Bacteria</taxon>
        <taxon>Bacillati</taxon>
        <taxon>Actinomycetota</taxon>
        <taxon>Coriobacteriia</taxon>
        <taxon>Coriobacteriales</taxon>
        <taxon>Coriobacteriaceae</taxon>
        <taxon>Coriobacteriaceae incertae sedis</taxon>
        <taxon>Candidatus Coprovicinus</taxon>
    </lineage>
</organism>
<dbReference type="AlphaFoldDB" id="A0A9D1HWW2"/>
<keyword evidence="1" id="KW-0472">Membrane</keyword>
<reference evidence="5" key="1">
    <citation type="submission" date="2020-10" db="EMBL/GenBank/DDBJ databases">
        <authorList>
            <person name="Gilroy R."/>
        </authorList>
    </citation>
    <scope>NUCLEOTIDE SEQUENCE</scope>
    <source>
        <strain evidence="5">ChiHjej12B11-29160</strain>
    </source>
</reference>
<evidence type="ECO:0000259" key="3">
    <source>
        <dbReference type="Pfam" id="PF14478"/>
    </source>
</evidence>
<comment type="caution">
    <text evidence="5">The sequence shown here is derived from an EMBL/GenBank/DDBJ whole genome shotgun (WGS) entry which is preliminary data.</text>
</comment>
<evidence type="ECO:0000256" key="1">
    <source>
        <dbReference type="SAM" id="Phobius"/>
    </source>
</evidence>
<dbReference type="InterPro" id="IPR018391">
    <property type="entry name" value="PQQ_b-propeller_rpt"/>
</dbReference>